<dbReference type="InParanoid" id="A0A0V0QWH4"/>
<dbReference type="Proteomes" id="UP000054937">
    <property type="component" value="Unassembled WGS sequence"/>
</dbReference>
<protein>
    <recommendedName>
        <fullName evidence="2">RAP domain-containing protein</fullName>
    </recommendedName>
</protein>
<sequence>MGVEQLIKYYLSFSTKNFWFEEKYFEKFMNRYYKCLLENRKLGRQDLQQSLLINQQFVVLQEKSEGENNLSINQHQQQEKKQIKKLGQWEIYNGFWILSRNLGDFPIQEQVLTENLEQILEMIRNDLENQNYYDIIGALQGLINWEIYQGIQAKRYKNQSLYQQKQIQEQQMDLDQQQNLNQNQNQKSNIQDLSQDQNSSQFKNTQFFKFYQELCQSIEKKIGNRPVKNSQILSILQQAINYLQLSFQEESQEFFSQKFIESLYQNSNEHQQRASGRNEQYQQQQKQEERMTLNNNNNNNYNYKNQGQKSQTEQQIGEIVIKFFEQKYGLNFQRNVIIGKYECDLGDFNNKRILIEINGERHFNLSFLKNWEKNYSQRQWQEFRQAPYNSNFQMKLKILEMMGYKVLNLDFMEYMMVSQDQIQLENFVHKKIVNFMENL</sequence>
<evidence type="ECO:0000259" key="2">
    <source>
        <dbReference type="PROSITE" id="PS51286"/>
    </source>
</evidence>
<reference evidence="3 4" key="1">
    <citation type="journal article" date="2015" name="Sci. Rep.">
        <title>Genome of the facultative scuticociliatosis pathogen Pseudocohnilembus persalinus provides insight into its virulence through horizontal gene transfer.</title>
        <authorList>
            <person name="Xiong J."/>
            <person name="Wang G."/>
            <person name="Cheng J."/>
            <person name="Tian M."/>
            <person name="Pan X."/>
            <person name="Warren A."/>
            <person name="Jiang C."/>
            <person name="Yuan D."/>
            <person name="Miao W."/>
        </authorList>
    </citation>
    <scope>NUCLEOTIDE SEQUENCE [LARGE SCALE GENOMIC DNA]</scope>
    <source>
        <strain evidence="3">36N120E</strain>
    </source>
</reference>
<evidence type="ECO:0000313" key="4">
    <source>
        <dbReference type="Proteomes" id="UP000054937"/>
    </source>
</evidence>
<keyword evidence="4" id="KW-1185">Reference proteome</keyword>
<evidence type="ECO:0000256" key="1">
    <source>
        <dbReference type="SAM" id="MobiDB-lite"/>
    </source>
</evidence>
<dbReference type="EMBL" id="LDAU01000095">
    <property type="protein sequence ID" value="KRX06550.1"/>
    <property type="molecule type" value="Genomic_DNA"/>
</dbReference>
<feature type="region of interest" description="Disordered" evidence="1">
    <location>
        <begin position="267"/>
        <end position="308"/>
    </location>
</feature>
<feature type="compositionally biased region" description="Polar residues" evidence="1">
    <location>
        <begin position="267"/>
        <end position="278"/>
    </location>
</feature>
<evidence type="ECO:0000313" key="3">
    <source>
        <dbReference type="EMBL" id="KRX06550.1"/>
    </source>
</evidence>
<organism evidence="3 4">
    <name type="scientific">Pseudocohnilembus persalinus</name>
    <name type="common">Ciliate</name>
    <dbReference type="NCBI Taxonomy" id="266149"/>
    <lineage>
        <taxon>Eukaryota</taxon>
        <taxon>Sar</taxon>
        <taxon>Alveolata</taxon>
        <taxon>Ciliophora</taxon>
        <taxon>Intramacronucleata</taxon>
        <taxon>Oligohymenophorea</taxon>
        <taxon>Scuticociliatia</taxon>
        <taxon>Philasterida</taxon>
        <taxon>Pseudocohnilembidae</taxon>
        <taxon>Pseudocohnilembus</taxon>
    </lineage>
</organism>
<dbReference type="PROSITE" id="PS51286">
    <property type="entry name" value="RAP"/>
    <property type="match status" value="1"/>
</dbReference>
<dbReference type="InterPro" id="IPR013584">
    <property type="entry name" value="RAP"/>
</dbReference>
<name>A0A0V0QWH4_PSEPJ</name>
<gene>
    <name evidence="3" type="ORF">PPERSA_10408</name>
</gene>
<accession>A0A0V0QWH4</accession>
<feature type="compositionally biased region" description="Low complexity" evidence="1">
    <location>
        <begin position="294"/>
        <end position="305"/>
    </location>
</feature>
<comment type="caution">
    <text evidence="3">The sequence shown here is derived from an EMBL/GenBank/DDBJ whole genome shotgun (WGS) entry which is preliminary data.</text>
</comment>
<feature type="domain" description="RAP" evidence="2">
    <location>
        <begin position="353"/>
        <end position="430"/>
    </location>
</feature>
<dbReference type="Pfam" id="PF08373">
    <property type="entry name" value="RAP"/>
    <property type="match status" value="1"/>
</dbReference>
<proteinExistence type="predicted"/>
<dbReference type="AlphaFoldDB" id="A0A0V0QWH4"/>